<dbReference type="Proteomes" id="UP001175271">
    <property type="component" value="Unassembled WGS sequence"/>
</dbReference>
<feature type="chain" id="PRO_5041208276" description="UPAR/Ly6 domain-containing protein" evidence="1">
    <location>
        <begin position="19"/>
        <end position="118"/>
    </location>
</feature>
<accession>A0AA39M2L7</accession>
<evidence type="ECO:0008006" key="4">
    <source>
        <dbReference type="Google" id="ProtNLM"/>
    </source>
</evidence>
<reference evidence="2" key="1">
    <citation type="submission" date="2023-06" db="EMBL/GenBank/DDBJ databases">
        <title>Genomic analysis of the entomopathogenic nematode Steinernema hermaphroditum.</title>
        <authorList>
            <person name="Schwarz E.M."/>
            <person name="Heppert J.K."/>
            <person name="Baniya A."/>
            <person name="Schwartz H.T."/>
            <person name="Tan C.-H."/>
            <person name="Antoshechkin I."/>
            <person name="Sternberg P.W."/>
            <person name="Goodrich-Blair H."/>
            <person name="Dillman A.R."/>
        </authorList>
    </citation>
    <scope>NUCLEOTIDE SEQUENCE</scope>
    <source>
        <strain evidence="2">PS9179</strain>
        <tissue evidence="2">Whole animal</tissue>
    </source>
</reference>
<protein>
    <recommendedName>
        <fullName evidence="4">UPAR/Ly6 domain-containing protein</fullName>
    </recommendedName>
</protein>
<proteinExistence type="predicted"/>
<keyword evidence="3" id="KW-1185">Reference proteome</keyword>
<name>A0AA39M2L7_9BILA</name>
<dbReference type="EMBL" id="JAUCMV010000002">
    <property type="protein sequence ID" value="KAK0418309.1"/>
    <property type="molecule type" value="Genomic_DNA"/>
</dbReference>
<feature type="signal peptide" evidence="1">
    <location>
        <begin position="1"/>
        <end position="18"/>
    </location>
</feature>
<dbReference type="InterPro" id="IPR045860">
    <property type="entry name" value="Snake_toxin-like_sf"/>
</dbReference>
<evidence type="ECO:0000313" key="2">
    <source>
        <dbReference type="EMBL" id="KAK0418309.1"/>
    </source>
</evidence>
<organism evidence="2 3">
    <name type="scientific">Steinernema hermaphroditum</name>
    <dbReference type="NCBI Taxonomy" id="289476"/>
    <lineage>
        <taxon>Eukaryota</taxon>
        <taxon>Metazoa</taxon>
        <taxon>Ecdysozoa</taxon>
        <taxon>Nematoda</taxon>
        <taxon>Chromadorea</taxon>
        <taxon>Rhabditida</taxon>
        <taxon>Tylenchina</taxon>
        <taxon>Panagrolaimomorpha</taxon>
        <taxon>Strongyloidoidea</taxon>
        <taxon>Steinernematidae</taxon>
        <taxon>Steinernema</taxon>
    </lineage>
</organism>
<sequence>MELVATLLILVLLPTVHSQDVQCHYYSNAPDNPVSEQSATCDSGVQHCLKLIGDNGLVFKACADPFYTETCSRLFSPYANVKSTEIYICSGNMCNGAGLKSLGLVFTVGILALLRMFL</sequence>
<dbReference type="AlphaFoldDB" id="A0AA39M2L7"/>
<evidence type="ECO:0000256" key="1">
    <source>
        <dbReference type="SAM" id="SignalP"/>
    </source>
</evidence>
<evidence type="ECO:0000313" key="3">
    <source>
        <dbReference type="Proteomes" id="UP001175271"/>
    </source>
</evidence>
<comment type="caution">
    <text evidence="2">The sequence shown here is derived from an EMBL/GenBank/DDBJ whole genome shotgun (WGS) entry which is preliminary data.</text>
</comment>
<keyword evidence="1" id="KW-0732">Signal</keyword>
<dbReference type="SUPFAM" id="SSF57302">
    <property type="entry name" value="Snake toxin-like"/>
    <property type="match status" value="1"/>
</dbReference>
<gene>
    <name evidence="2" type="ORF">QR680_013492</name>
</gene>